<dbReference type="EnsemblPlants" id="Zm00001eb249480_T001">
    <property type="protein sequence ID" value="Zm00001eb249480_P001"/>
    <property type="gene ID" value="Zm00001eb249480"/>
</dbReference>
<keyword evidence="2" id="KW-1185">Reference proteome</keyword>
<dbReference type="InParanoid" id="A0A804PL37"/>
<protein>
    <submittedName>
        <fullName evidence="1">Uncharacterized protein</fullName>
    </submittedName>
</protein>
<dbReference type="Proteomes" id="UP000007305">
    <property type="component" value="Chromosome 5"/>
</dbReference>
<evidence type="ECO:0000313" key="1">
    <source>
        <dbReference type="EnsemblPlants" id="Zm00001eb249480_P001"/>
    </source>
</evidence>
<dbReference type="AlphaFoldDB" id="A0A804PL37"/>
<proteinExistence type="predicted"/>
<reference evidence="2" key="1">
    <citation type="journal article" date="2009" name="Science">
        <title>The B73 maize genome: complexity, diversity, and dynamics.</title>
        <authorList>
            <person name="Schnable P.S."/>
            <person name="Ware D."/>
            <person name="Fulton R.S."/>
            <person name="Stein J.C."/>
            <person name="Wei F."/>
            <person name="Pasternak S."/>
            <person name="Liang C."/>
            <person name="Zhang J."/>
            <person name="Fulton L."/>
            <person name="Graves T.A."/>
            <person name="Minx P."/>
            <person name="Reily A.D."/>
            <person name="Courtney L."/>
            <person name="Kruchowski S.S."/>
            <person name="Tomlinson C."/>
            <person name="Strong C."/>
            <person name="Delehaunty K."/>
            <person name="Fronick C."/>
            <person name="Courtney B."/>
            <person name="Rock S.M."/>
            <person name="Belter E."/>
            <person name="Du F."/>
            <person name="Kim K."/>
            <person name="Abbott R.M."/>
            <person name="Cotton M."/>
            <person name="Levy A."/>
            <person name="Marchetto P."/>
            <person name="Ochoa K."/>
            <person name="Jackson S.M."/>
            <person name="Gillam B."/>
            <person name="Chen W."/>
            <person name="Yan L."/>
            <person name="Higginbotham J."/>
            <person name="Cardenas M."/>
            <person name="Waligorski J."/>
            <person name="Applebaum E."/>
            <person name="Phelps L."/>
            <person name="Falcone J."/>
            <person name="Kanchi K."/>
            <person name="Thane T."/>
            <person name="Scimone A."/>
            <person name="Thane N."/>
            <person name="Henke J."/>
            <person name="Wang T."/>
            <person name="Ruppert J."/>
            <person name="Shah N."/>
            <person name="Rotter K."/>
            <person name="Hodges J."/>
            <person name="Ingenthron E."/>
            <person name="Cordes M."/>
            <person name="Kohlberg S."/>
            <person name="Sgro J."/>
            <person name="Delgado B."/>
            <person name="Mead K."/>
            <person name="Chinwalla A."/>
            <person name="Leonard S."/>
            <person name="Crouse K."/>
            <person name="Collura K."/>
            <person name="Kudrna D."/>
            <person name="Currie J."/>
            <person name="He R."/>
            <person name="Angelova A."/>
            <person name="Rajasekar S."/>
            <person name="Mueller T."/>
            <person name="Lomeli R."/>
            <person name="Scara G."/>
            <person name="Ko A."/>
            <person name="Delaney K."/>
            <person name="Wissotski M."/>
            <person name="Lopez G."/>
            <person name="Campos D."/>
            <person name="Braidotti M."/>
            <person name="Ashley E."/>
            <person name="Golser W."/>
            <person name="Kim H."/>
            <person name="Lee S."/>
            <person name="Lin J."/>
            <person name="Dujmic Z."/>
            <person name="Kim W."/>
            <person name="Talag J."/>
            <person name="Zuccolo A."/>
            <person name="Fan C."/>
            <person name="Sebastian A."/>
            <person name="Kramer M."/>
            <person name="Spiegel L."/>
            <person name="Nascimento L."/>
            <person name="Zutavern T."/>
            <person name="Miller B."/>
            <person name="Ambroise C."/>
            <person name="Muller S."/>
            <person name="Spooner W."/>
            <person name="Narechania A."/>
            <person name="Ren L."/>
            <person name="Wei S."/>
            <person name="Kumari S."/>
            <person name="Faga B."/>
            <person name="Levy M.J."/>
            <person name="McMahan L."/>
            <person name="Van Buren P."/>
            <person name="Vaughn M.W."/>
            <person name="Ying K."/>
            <person name="Yeh C.-T."/>
            <person name="Emrich S.J."/>
            <person name="Jia Y."/>
            <person name="Kalyanaraman A."/>
            <person name="Hsia A.-P."/>
            <person name="Barbazuk W.B."/>
            <person name="Baucom R.S."/>
            <person name="Brutnell T.P."/>
            <person name="Carpita N.C."/>
            <person name="Chaparro C."/>
            <person name="Chia J.-M."/>
            <person name="Deragon J.-M."/>
            <person name="Estill J.C."/>
            <person name="Fu Y."/>
            <person name="Jeddeloh J.A."/>
            <person name="Han Y."/>
            <person name="Lee H."/>
            <person name="Li P."/>
            <person name="Lisch D.R."/>
            <person name="Liu S."/>
            <person name="Liu Z."/>
            <person name="Nagel D.H."/>
            <person name="McCann M.C."/>
            <person name="SanMiguel P."/>
            <person name="Myers A.M."/>
            <person name="Nettleton D."/>
            <person name="Nguyen J."/>
            <person name="Penning B.W."/>
            <person name="Ponnala L."/>
            <person name="Schneider K.L."/>
            <person name="Schwartz D.C."/>
            <person name="Sharma A."/>
            <person name="Soderlund C."/>
            <person name="Springer N.M."/>
            <person name="Sun Q."/>
            <person name="Wang H."/>
            <person name="Waterman M."/>
            <person name="Westerman R."/>
            <person name="Wolfgruber T.K."/>
            <person name="Yang L."/>
            <person name="Yu Y."/>
            <person name="Zhang L."/>
            <person name="Zhou S."/>
            <person name="Zhu Q."/>
            <person name="Bennetzen J.L."/>
            <person name="Dawe R.K."/>
            <person name="Jiang J."/>
            <person name="Jiang N."/>
            <person name="Presting G.G."/>
            <person name="Wessler S.R."/>
            <person name="Aluru S."/>
            <person name="Martienssen R.A."/>
            <person name="Clifton S.W."/>
            <person name="McCombie W.R."/>
            <person name="Wing R.A."/>
            <person name="Wilson R.K."/>
        </authorList>
    </citation>
    <scope>NUCLEOTIDE SEQUENCE [LARGE SCALE GENOMIC DNA]</scope>
    <source>
        <strain evidence="2">cv. B73</strain>
    </source>
</reference>
<evidence type="ECO:0000313" key="2">
    <source>
        <dbReference type="Proteomes" id="UP000007305"/>
    </source>
</evidence>
<sequence>MSSCLILSGFFEKETWMHPIFPALFYACDRVIRKFHENDYHSSIVSNLSGRCALYSHEEASGFQVLKWNASFFCKIPSLAFRLAPLLYNCGTRR</sequence>
<reference evidence="1" key="3">
    <citation type="submission" date="2021-05" db="UniProtKB">
        <authorList>
            <consortium name="EnsemblPlants"/>
        </authorList>
    </citation>
    <scope>IDENTIFICATION</scope>
    <source>
        <strain evidence="1">cv. B73</strain>
    </source>
</reference>
<organism evidence="1 2">
    <name type="scientific">Zea mays</name>
    <name type="common">Maize</name>
    <dbReference type="NCBI Taxonomy" id="4577"/>
    <lineage>
        <taxon>Eukaryota</taxon>
        <taxon>Viridiplantae</taxon>
        <taxon>Streptophyta</taxon>
        <taxon>Embryophyta</taxon>
        <taxon>Tracheophyta</taxon>
        <taxon>Spermatophyta</taxon>
        <taxon>Magnoliopsida</taxon>
        <taxon>Liliopsida</taxon>
        <taxon>Poales</taxon>
        <taxon>Poaceae</taxon>
        <taxon>PACMAD clade</taxon>
        <taxon>Panicoideae</taxon>
        <taxon>Andropogonodae</taxon>
        <taxon>Andropogoneae</taxon>
        <taxon>Tripsacinae</taxon>
        <taxon>Zea</taxon>
    </lineage>
</organism>
<name>A0A804PL37_MAIZE</name>
<accession>A0A804PL37</accession>
<reference evidence="1" key="2">
    <citation type="submission" date="2019-07" db="EMBL/GenBank/DDBJ databases">
        <authorList>
            <person name="Seetharam A."/>
            <person name="Woodhouse M."/>
            <person name="Cannon E."/>
        </authorList>
    </citation>
    <scope>NUCLEOTIDE SEQUENCE [LARGE SCALE GENOMIC DNA]</scope>
    <source>
        <strain evidence="1">cv. B73</strain>
    </source>
</reference>
<dbReference type="Gramene" id="Zm00001eb249480_T001">
    <property type="protein sequence ID" value="Zm00001eb249480_P001"/>
    <property type="gene ID" value="Zm00001eb249480"/>
</dbReference>